<dbReference type="Pfam" id="PF02518">
    <property type="entry name" value="HATPase_c"/>
    <property type="match status" value="1"/>
</dbReference>
<proteinExistence type="predicted"/>
<dbReference type="InterPro" id="IPR003594">
    <property type="entry name" value="HATPase_dom"/>
</dbReference>
<feature type="domain" description="DUF4325" evidence="2">
    <location>
        <begin position="345"/>
        <end position="406"/>
    </location>
</feature>
<name>A0ABR8AGY1_9CYAN</name>
<gene>
    <name evidence="3" type="ORF">H6G24_24260</name>
</gene>
<evidence type="ECO:0000313" key="4">
    <source>
        <dbReference type="Proteomes" id="UP000658514"/>
    </source>
</evidence>
<evidence type="ECO:0000313" key="3">
    <source>
        <dbReference type="EMBL" id="MBD2198563.1"/>
    </source>
</evidence>
<reference evidence="3 4" key="1">
    <citation type="journal article" date="2020" name="ISME J.">
        <title>Comparative genomics reveals insights into cyanobacterial evolution and habitat adaptation.</title>
        <authorList>
            <person name="Chen M.Y."/>
            <person name="Teng W.K."/>
            <person name="Zhao L."/>
            <person name="Hu C.X."/>
            <person name="Zhou Y.K."/>
            <person name="Han B.P."/>
            <person name="Song L.R."/>
            <person name="Shu W.S."/>
        </authorList>
    </citation>
    <scope>NUCLEOTIDE SEQUENCE [LARGE SCALE GENOMIC DNA]</scope>
    <source>
        <strain evidence="3 4">FACHB-288</strain>
    </source>
</reference>
<accession>A0ABR8AGY1</accession>
<feature type="domain" description="Histidine kinase/HSP90-like ATPase" evidence="1">
    <location>
        <begin position="147"/>
        <end position="262"/>
    </location>
</feature>
<evidence type="ECO:0000259" key="2">
    <source>
        <dbReference type="Pfam" id="PF14213"/>
    </source>
</evidence>
<protein>
    <submittedName>
        <fullName evidence="3">DUF4325 domain-containing protein</fullName>
    </submittedName>
</protein>
<dbReference type="Gene3D" id="3.30.565.10">
    <property type="entry name" value="Histidine kinase-like ATPase, C-terminal domain"/>
    <property type="match status" value="1"/>
</dbReference>
<sequence>MYKSEEFIINLPYSLAFTYHGTYDFNRVLSIFDWKLKNQDVLIDFSQCLRANYQALSLFVLYVWHLRTNGCKVKFYYDNVDKWQSKGASKMWRMMGANGLFYVFESPEDNFISHNSKPLFAIRNSLDFRTALEKAESYTHGFDVEYEKTLRYVLSELLYNTLEHGHNPDIPSIIQFSWYREKDEISFIIADLGIGIKKHLRQVYPEIDDNVSAIKKALKPQVSGTFFKNNPYQAKNNAGIGLYISSNIIRKLHADMHIVSGDGVVHISPTDVTGRKIESYWPGTLVYVTIKLGISQDINLQRMMSEFRSAATQELSEASNIEAKTNFYINVRNYFGKYAEDKMTAIRIRDEKLMPAIAEGKSLTIDFDDIISAPHSFLNALLATPIRQYGMAAYKKIKIINAAPEIRETIDFIMDENTNIGE</sequence>
<dbReference type="SUPFAM" id="SSF55874">
    <property type="entry name" value="ATPase domain of HSP90 chaperone/DNA topoisomerase II/histidine kinase"/>
    <property type="match status" value="1"/>
</dbReference>
<dbReference type="RefSeq" id="WP_190546469.1">
    <property type="nucleotide sequence ID" value="NZ_CAWPNO010000077.1"/>
</dbReference>
<dbReference type="EMBL" id="JACJQH010000043">
    <property type="protein sequence ID" value="MBD2198563.1"/>
    <property type="molecule type" value="Genomic_DNA"/>
</dbReference>
<comment type="caution">
    <text evidence="3">The sequence shown here is derived from an EMBL/GenBank/DDBJ whole genome shotgun (WGS) entry which is preliminary data.</text>
</comment>
<keyword evidence="4" id="KW-1185">Reference proteome</keyword>
<evidence type="ECO:0000259" key="1">
    <source>
        <dbReference type="Pfam" id="PF02518"/>
    </source>
</evidence>
<dbReference type="InterPro" id="IPR025474">
    <property type="entry name" value="DUF4325"/>
</dbReference>
<dbReference type="Proteomes" id="UP000658514">
    <property type="component" value="Unassembled WGS sequence"/>
</dbReference>
<organism evidence="3 4">
    <name type="scientific">Calothrix parietina FACHB-288</name>
    <dbReference type="NCBI Taxonomy" id="2692896"/>
    <lineage>
        <taxon>Bacteria</taxon>
        <taxon>Bacillati</taxon>
        <taxon>Cyanobacteriota</taxon>
        <taxon>Cyanophyceae</taxon>
        <taxon>Nostocales</taxon>
        <taxon>Calotrichaceae</taxon>
        <taxon>Calothrix</taxon>
    </lineage>
</organism>
<dbReference type="InterPro" id="IPR036890">
    <property type="entry name" value="HATPase_C_sf"/>
</dbReference>
<dbReference type="Pfam" id="PF14213">
    <property type="entry name" value="DUF4325"/>
    <property type="match status" value="1"/>
</dbReference>